<dbReference type="Proteomes" id="UP000677228">
    <property type="component" value="Unassembled WGS sequence"/>
</dbReference>
<evidence type="ECO:0000313" key="2">
    <source>
        <dbReference type="EMBL" id="CAF1581511.1"/>
    </source>
</evidence>
<dbReference type="InterPro" id="IPR012334">
    <property type="entry name" value="Pectin_lyas_fold"/>
</dbReference>
<sequence length="272" mass="31336">MLRFSSDHGKEQHLHLQGVTISEPPYHSFVVYGDEQTFHMTVSSYHQVGSWYWQTDGLEIYRRSTLGNTFFHSNDDVLKIYHSDVKVRNIVVWKNENGPVIQWGWAPRTINKVSIDTVDVIHNRIWWSDIKHNTCIINSATYYADTESTNTADPNQMIDGLVISNIRSEGMSPCAMRIYALSNTQSITIKNLFIEKWNDLDKSSQMSIFKAYSDKNGNKVKIGNQSTDKKGLAIENYTVANIKVARVSNNWQDFSIGRLHFDAYLWDNWDAS</sequence>
<dbReference type="Proteomes" id="UP000682733">
    <property type="component" value="Unassembled WGS sequence"/>
</dbReference>
<dbReference type="EMBL" id="CAJOBA010069136">
    <property type="protein sequence ID" value="CAF4381143.1"/>
    <property type="molecule type" value="Genomic_DNA"/>
</dbReference>
<feature type="domain" description="Glycoside hydrolase family 49 C-terminal" evidence="1">
    <location>
        <begin position="148"/>
        <end position="271"/>
    </location>
</feature>
<gene>
    <name evidence="2" type="ORF">OVA965_LOCUS41002</name>
    <name evidence="3" type="ORF">TMI583_LOCUS42549</name>
</gene>
<evidence type="ECO:0000313" key="4">
    <source>
        <dbReference type="Proteomes" id="UP000677228"/>
    </source>
</evidence>
<accession>A0A8S2FY00</accession>
<dbReference type="EMBL" id="CAJNOK010046040">
    <property type="protein sequence ID" value="CAF1581511.1"/>
    <property type="molecule type" value="Genomic_DNA"/>
</dbReference>
<dbReference type="Pfam" id="PF18841">
    <property type="entry name" value="B_solenoid_dext"/>
    <property type="match status" value="1"/>
</dbReference>
<reference evidence="2" key="1">
    <citation type="submission" date="2021-02" db="EMBL/GenBank/DDBJ databases">
        <authorList>
            <person name="Nowell W R."/>
        </authorList>
    </citation>
    <scope>NUCLEOTIDE SEQUENCE</scope>
</reference>
<dbReference type="SUPFAM" id="SSF51126">
    <property type="entry name" value="Pectin lyase-like"/>
    <property type="match status" value="1"/>
</dbReference>
<dbReference type="InterPro" id="IPR005192">
    <property type="entry name" value="Glyco_hydro_49_C"/>
</dbReference>
<name>A0A8S2FY00_9BILA</name>
<proteinExistence type="predicted"/>
<dbReference type="AlphaFoldDB" id="A0A8S2FY00"/>
<dbReference type="InterPro" id="IPR041274">
    <property type="entry name" value="IPU_b_solenoid"/>
</dbReference>
<dbReference type="InterPro" id="IPR011050">
    <property type="entry name" value="Pectin_lyase_fold/virulence"/>
</dbReference>
<protein>
    <recommendedName>
        <fullName evidence="1">Glycoside hydrolase family 49 C-terminal domain-containing protein</fullName>
    </recommendedName>
</protein>
<dbReference type="Pfam" id="PF18783">
    <property type="entry name" value="IPU_b_solenoid"/>
    <property type="match status" value="1"/>
</dbReference>
<evidence type="ECO:0000313" key="3">
    <source>
        <dbReference type="EMBL" id="CAF4381143.1"/>
    </source>
</evidence>
<dbReference type="Gene3D" id="2.160.20.10">
    <property type="entry name" value="Single-stranded right-handed beta-helix, Pectin lyase-like"/>
    <property type="match status" value="1"/>
</dbReference>
<organism evidence="2 4">
    <name type="scientific">Didymodactylos carnosus</name>
    <dbReference type="NCBI Taxonomy" id="1234261"/>
    <lineage>
        <taxon>Eukaryota</taxon>
        <taxon>Metazoa</taxon>
        <taxon>Spiralia</taxon>
        <taxon>Gnathifera</taxon>
        <taxon>Rotifera</taxon>
        <taxon>Eurotatoria</taxon>
        <taxon>Bdelloidea</taxon>
        <taxon>Philodinida</taxon>
        <taxon>Philodinidae</taxon>
        <taxon>Didymodactylos</taxon>
    </lineage>
</organism>
<evidence type="ECO:0000259" key="1">
    <source>
        <dbReference type="Pfam" id="PF03718"/>
    </source>
</evidence>
<dbReference type="InterPro" id="IPR041402">
    <property type="entry name" value="B_solenoid_dext"/>
</dbReference>
<comment type="caution">
    <text evidence="2">The sequence shown here is derived from an EMBL/GenBank/DDBJ whole genome shotgun (WGS) entry which is preliminary data.</text>
</comment>
<dbReference type="Pfam" id="PF03718">
    <property type="entry name" value="Glyco_hydro_49"/>
    <property type="match status" value="1"/>
</dbReference>